<dbReference type="InterPro" id="IPR032716">
    <property type="entry name" value="ACC_epsilon"/>
</dbReference>
<feature type="region of interest" description="Disordered" evidence="1">
    <location>
        <begin position="36"/>
        <end position="74"/>
    </location>
</feature>
<dbReference type="Proteomes" id="UP000466307">
    <property type="component" value="Unassembled WGS sequence"/>
</dbReference>
<dbReference type="GO" id="GO:0004658">
    <property type="term" value="F:propionyl-CoA carboxylase activity"/>
    <property type="evidence" value="ECO:0007669"/>
    <property type="project" value="InterPro"/>
</dbReference>
<dbReference type="Pfam" id="PF13822">
    <property type="entry name" value="ACC_epsilon"/>
    <property type="match status" value="1"/>
</dbReference>
<feature type="compositionally biased region" description="Basic and acidic residues" evidence="1">
    <location>
        <begin position="46"/>
        <end position="60"/>
    </location>
</feature>
<comment type="caution">
    <text evidence="2">The sequence shown here is derived from an EMBL/GenBank/DDBJ whole genome shotgun (WGS) entry which is preliminary data.</text>
</comment>
<name>A0A7K3LV95_9ACTN</name>
<organism evidence="2 3">
    <name type="scientific">Gordonia desulfuricans</name>
    <dbReference type="NCBI Taxonomy" id="89051"/>
    <lineage>
        <taxon>Bacteria</taxon>
        <taxon>Bacillati</taxon>
        <taxon>Actinomycetota</taxon>
        <taxon>Actinomycetes</taxon>
        <taxon>Mycobacteriales</taxon>
        <taxon>Gordoniaceae</taxon>
        <taxon>Gordonia</taxon>
    </lineage>
</organism>
<dbReference type="EMBL" id="JAADZU010000070">
    <property type="protein sequence ID" value="NDK91487.1"/>
    <property type="molecule type" value="Genomic_DNA"/>
</dbReference>
<evidence type="ECO:0000313" key="3">
    <source>
        <dbReference type="Proteomes" id="UP000466307"/>
    </source>
</evidence>
<gene>
    <name evidence="2" type="ORF">GYA93_18165</name>
</gene>
<proteinExistence type="predicted"/>
<protein>
    <submittedName>
        <fullName evidence="2">Acyl-CoA carboxylase subunit epsilon</fullName>
    </submittedName>
</protein>
<dbReference type="AlphaFoldDB" id="A0A7K3LV95"/>
<evidence type="ECO:0000313" key="2">
    <source>
        <dbReference type="EMBL" id="NDK91487.1"/>
    </source>
</evidence>
<evidence type="ECO:0000256" key="1">
    <source>
        <dbReference type="SAM" id="MobiDB-lite"/>
    </source>
</evidence>
<accession>A0A7K3LV95</accession>
<reference evidence="2 3" key="1">
    <citation type="submission" date="2020-01" db="EMBL/GenBank/DDBJ databases">
        <title>Investigation of new actinobacteria for the biodesulphurisation of diesel fuel.</title>
        <authorList>
            <person name="Athi Narayanan S.M."/>
        </authorList>
    </citation>
    <scope>NUCLEOTIDE SEQUENCE [LARGE SCALE GENOMIC DNA]</scope>
    <source>
        <strain evidence="2 3">213E</strain>
    </source>
</reference>
<dbReference type="GO" id="GO:0003989">
    <property type="term" value="F:acetyl-CoA carboxylase activity"/>
    <property type="evidence" value="ECO:0007669"/>
    <property type="project" value="InterPro"/>
</dbReference>
<sequence>MSAGENAAEKAPFLRVVSGNPTAEDVAVLVSVLAAAGGSGSGPADTEPRNEWGRPVDRLRPQWGSPLGFTNLGR</sequence>
<keyword evidence="3" id="KW-1185">Reference proteome</keyword>